<dbReference type="GeneID" id="36514823"/>
<reference evidence="2 3" key="1">
    <citation type="submission" date="2017-04" db="EMBL/GenBank/DDBJ databases">
        <title>Genome sequencing of [Candida] sorbophila.</title>
        <authorList>
            <person name="Ahn J.O."/>
        </authorList>
    </citation>
    <scope>NUCLEOTIDE SEQUENCE [LARGE SCALE GENOMIC DNA]</scope>
    <source>
        <strain evidence="2 3">DS02</strain>
    </source>
</reference>
<dbReference type="RefSeq" id="XP_024663400.1">
    <property type="nucleotide sequence ID" value="XM_024807632.1"/>
</dbReference>
<evidence type="ECO:0000313" key="3">
    <source>
        <dbReference type="Proteomes" id="UP000238350"/>
    </source>
</evidence>
<evidence type="ECO:0000256" key="1">
    <source>
        <dbReference type="SAM" id="Phobius"/>
    </source>
</evidence>
<accession>A0A2T0FEP8</accession>
<dbReference type="EMBL" id="NDIQ01000001">
    <property type="protein sequence ID" value="PRT53454.1"/>
    <property type="molecule type" value="Genomic_DNA"/>
</dbReference>
<organism evidence="2 3">
    <name type="scientific">Wickerhamiella sorbophila</name>
    <dbReference type="NCBI Taxonomy" id="45607"/>
    <lineage>
        <taxon>Eukaryota</taxon>
        <taxon>Fungi</taxon>
        <taxon>Dikarya</taxon>
        <taxon>Ascomycota</taxon>
        <taxon>Saccharomycotina</taxon>
        <taxon>Dipodascomycetes</taxon>
        <taxon>Dipodascales</taxon>
        <taxon>Trichomonascaceae</taxon>
        <taxon>Wickerhamiella</taxon>
    </lineage>
</organism>
<proteinExistence type="predicted"/>
<keyword evidence="1" id="KW-0472">Membrane</keyword>
<feature type="transmembrane region" description="Helical" evidence="1">
    <location>
        <begin position="99"/>
        <end position="121"/>
    </location>
</feature>
<evidence type="ECO:0000313" key="2">
    <source>
        <dbReference type="EMBL" id="PRT53454.1"/>
    </source>
</evidence>
<gene>
    <name evidence="2" type="ORF">B9G98_01074</name>
</gene>
<keyword evidence="1" id="KW-0812">Transmembrane</keyword>
<protein>
    <submittedName>
        <fullName evidence="2">Uncharacterized protein</fullName>
    </submittedName>
</protein>
<name>A0A2T0FEP8_9ASCO</name>
<sequence>MQFGPFLILAIVFILQYAAWSQLFHPVIRILFAWIATWNTHIRLQPGLITPKGYQPPNLNYPSRNLWKFLGMCCAFTMVYISATVYAPTLLSKGLTQSIVQGLICCLAMVGGVGYILHFHYLK</sequence>
<keyword evidence="3" id="KW-1185">Reference proteome</keyword>
<comment type="caution">
    <text evidence="2">The sequence shown here is derived from an EMBL/GenBank/DDBJ whole genome shotgun (WGS) entry which is preliminary data.</text>
</comment>
<dbReference type="AlphaFoldDB" id="A0A2T0FEP8"/>
<dbReference type="Proteomes" id="UP000238350">
    <property type="component" value="Unassembled WGS sequence"/>
</dbReference>
<feature type="transmembrane region" description="Helical" evidence="1">
    <location>
        <begin position="66"/>
        <end position="87"/>
    </location>
</feature>
<keyword evidence="1" id="KW-1133">Transmembrane helix</keyword>